<protein>
    <recommendedName>
        <fullName evidence="3">HK97 gp10 family phage protein</fullName>
    </recommendedName>
</protein>
<gene>
    <name evidence="1" type="ORF">NE646_06575</name>
</gene>
<evidence type="ECO:0000313" key="1">
    <source>
        <dbReference type="EMBL" id="MCQ4949331.1"/>
    </source>
</evidence>
<dbReference type="AlphaFoldDB" id="A0AAW5K8L1"/>
<sequence length="165" mass="18010">MAKIKNNVLRDFEAYERRLAALAESSREIIGEVIYEGAAIAAEAVSEELKKIPVRSGNAFGTPEKPVEGLTLPAKQGLIDGFGISPMQDDGGFLNVKLGFDGYNSVKTKNFPKGQPNALVMRGLEGGTSWLKSRPTVRVAIRRASAAVKKKMEETTDEKIKQKMK</sequence>
<accession>A0AAW5K8L1</accession>
<dbReference type="EMBL" id="JANGAB010000003">
    <property type="protein sequence ID" value="MCQ4949331.1"/>
    <property type="molecule type" value="Genomic_DNA"/>
</dbReference>
<proteinExistence type="predicted"/>
<comment type="caution">
    <text evidence="1">The sequence shown here is derived from an EMBL/GenBank/DDBJ whole genome shotgun (WGS) entry which is preliminary data.</text>
</comment>
<organism evidence="1 2">
    <name type="scientific">Bittarella massiliensis</name>
    <name type="common">ex Durand et al. 2017</name>
    <dbReference type="NCBI Taxonomy" id="1720313"/>
    <lineage>
        <taxon>Bacteria</taxon>
        <taxon>Bacillati</taxon>
        <taxon>Bacillota</taxon>
        <taxon>Clostridia</taxon>
        <taxon>Eubacteriales</taxon>
        <taxon>Oscillospiraceae</taxon>
        <taxon>Bittarella (ex Durand et al. 2017)</taxon>
    </lineage>
</organism>
<evidence type="ECO:0008006" key="3">
    <source>
        <dbReference type="Google" id="ProtNLM"/>
    </source>
</evidence>
<dbReference type="RefSeq" id="WP_059004738.1">
    <property type="nucleotide sequence ID" value="NZ_JANGAB010000003.1"/>
</dbReference>
<evidence type="ECO:0000313" key="2">
    <source>
        <dbReference type="Proteomes" id="UP001205063"/>
    </source>
</evidence>
<dbReference type="Proteomes" id="UP001205063">
    <property type="component" value="Unassembled WGS sequence"/>
</dbReference>
<reference evidence="1" key="1">
    <citation type="submission" date="2022-06" db="EMBL/GenBank/DDBJ databases">
        <title>Isolation of gut microbiota from human fecal samples.</title>
        <authorList>
            <person name="Pamer E.G."/>
            <person name="Barat B."/>
            <person name="Waligurski E."/>
            <person name="Medina S."/>
            <person name="Paddock L."/>
            <person name="Mostad J."/>
        </authorList>
    </citation>
    <scope>NUCLEOTIDE SEQUENCE</scope>
    <source>
        <strain evidence="1">DFI.7.96</strain>
    </source>
</reference>
<name>A0AAW5K8L1_9FIRM</name>